<keyword evidence="3" id="KW-1003">Cell membrane</keyword>
<dbReference type="PRINTS" id="PR01837">
    <property type="entry name" value="MGTCSAPBPROT"/>
</dbReference>
<accession>A0A1N6ZW62</accession>
<dbReference type="STRING" id="56779.SAMN05421834_1206"/>
<dbReference type="PANTHER" id="PTHR33778:SF1">
    <property type="entry name" value="MAGNESIUM TRANSPORTER YHID-RELATED"/>
    <property type="match status" value="1"/>
</dbReference>
<dbReference type="RefSeq" id="WP_076545653.1">
    <property type="nucleotide sequence ID" value="NZ_FTNC01000020.1"/>
</dbReference>
<evidence type="ECO:0000256" key="6">
    <source>
        <dbReference type="ARBA" id="ARBA00023136"/>
    </source>
</evidence>
<feature type="transmembrane region" description="Helical" evidence="7">
    <location>
        <begin position="6"/>
        <end position="22"/>
    </location>
</feature>
<evidence type="ECO:0000256" key="1">
    <source>
        <dbReference type="ARBA" id="ARBA00004651"/>
    </source>
</evidence>
<reference evidence="10" key="1">
    <citation type="submission" date="2017-01" db="EMBL/GenBank/DDBJ databases">
        <authorList>
            <person name="Varghese N."/>
            <person name="Submissions S."/>
        </authorList>
    </citation>
    <scope>NUCLEOTIDE SEQUENCE [LARGE SCALE GENOMIC DNA]</scope>
    <source>
        <strain evidence="10">ATCC 700103</strain>
    </source>
</reference>
<feature type="transmembrane region" description="Helical" evidence="7">
    <location>
        <begin position="34"/>
        <end position="53"/>
    </location>
</feature>
<keyword evidence="6 7" id="KW-0472">Membrane</keyword>
<gene>
    <name evidence="9" type="ORF">SAMN05421834_1206</name>
</gene>
<keyword evidence="10" id="KW-1185">Reference proteome</keyword>
<evidence type="ECO:0000256" key="5">
    <source>
        <dbReference type="ARBA" id="ARBA00022989"/>
    </source>
</evidence>
<dbReference type="InterPro" id="IPR049177">
    <property type="entry name" value="MgtC_SapB_SrpB_YhiD_N"/>
</dbReference>
<feature type="transmembrane region" description="Helical" evidence="7">
    <location>
        <begin position="65"/>
        <end position="83"/>
    </location>
</feature>
<dbReference type="GO" id="GO:0005886">
    <property type="term" value="C:plasma membrane"/>
    <property type="evidence" value="ECO:0007669"/>
    <property type="project" value="UniProtKB-SubCell"/>
</dbReference>
<evidence type="ECO:0000256" key="7">
    <source>
        <dbReference type="SAM" id="Phobius"/>
    </source>
</evidence>
<feature type="transmembrane region" description="Helical" evidence="7">
    <location>
        <begin position="90"/>
        <end position="107"/>
    </location>
</feature>
<dbReference type="Proteomes" id="UP000185669">
    <property type="component" value="Unassembled WGS sequence"/>
</dbReference>
<evidence type="ECO:0000256" key="4">
    <source>
        <dbReference type="ARBA" id="ARBA00022692"/>
    </source>
</evidence>
<protein>
    <submittedName>
        <fullName evidence="9">Putative Mg2+ transporter-C (MgtC) family protein</fullName>
    </submittedName>
</protein>
<feature type="transmembrane region" description="Helical" evidence="7">
    <location>
        <begin position="113"/>
        <end position="129"/>
    </location>
</feature>
<comment type="subcellular location">
    <subcellularLocation>
        <location evidence="1">Cell membrane</location>
        <topology evidence="1">Multi-pass membrane protein</topology>
    </subcellularLocation>
</comment>
<evidence type="ECO:0000256" key="3">
    <source>
        <dbReference type="ARBA" id="ARBA00022475"/>
    </source>
</evidence>
<evidence type="ECO:0000313" key="9">
    <source>
        <dbReference type="EMBL" id="SIR31047.1"/>
    </source>
</evidence>
<dbReference type="EMBL" id="FTNC01000020">
    <property type="protein sequence ID" value="SIR31047.1"/>
    <property type="molecule type" value="Genomic_DNA"/>
</dbReference>
<proteinExistence type="inferred from homology"/>
<organism evidence="9 10">
    <name type="scientific">Halanaerobium kushneri</name>
    <dbReference type="NCBI Taxonomy" id="56779"/>
    <lineage>
        <taxon>Bacteria</taxon>
        <taxon>Bacillati</taxon>
        <taxon>Bacillota</taxon>
        <taxon>Clostridia</taxon>
        <taxon>Halanaerobiales</taxon>
        <taxon>Halanaerobiaceae</taxon>
        <taxon>Halanaerobium</taxon>
    </lineage>
</organism>
<keyword evidence="4 7" id="KW-0812">Transmembrane</keyword>
<keyword evidence="5 7" id="KW-1133">Transmembrane helix</keyword>
<name>A0A1N6ZW62_9FIRM</name>
<evidence type="ECO:0000256" key="2">
    <source>
        <dbReference type="ARBA" id="ARBA00009298"/>
    </source>
</evidence>
<feature type="domain" description="MgtC/SapB/SrpB/YhiD N-terminal" evidence="8">
    <location>
        <begin position="9"/>
        <end position="134"/>
    </location>
</feature>
<dbReference type="Pfam" id="PF02308">
    <property type="entry name" value="MgtC"/>
    <property type="match status" value="1"/>
</dbReference>
<comment type="similarity">
    <text evidence="2">Belongs to the MgtC/SapB family.</text>
</comment>
<evidence type="ECO:0000259" key="8">
    <source>
        <dbReference type="Pfam" id="PF02308"/>
    </source>
</evidence>
<sequence>MLDTILKIILSLIMAGLIGWDREKQGRPAGFRTHILVGIGSTTIMIVSILLYQSFPAADADPGRIAAQVVSGVGFLGAGTILVRGSNVRGLTTAASLWATAAIGLAIGGGFYFQGIITTLVVFIALYFLSDIKQSDNKRTDQQLICRTNDKHLEVYNVLYESMEKNNFKIKSIKTYRDSESSDFIIDCQFSTRQKEIKKINSMLMNLEVIEEVTLTFNKK</sequence>
<dbReference type="AlphaFoldDB" id="A0A1N6ZW62"/>
<dbReference type="PANTHER" id="PTHR33778">
    <property type="entry name" value="PROTEIN MGTC"/>
    <property type="match status" value="1"/>
</dbReference>
<evidence type="ECO:0000313" key="10">
    <source>
        <dbReference type="Proteomes" id="UP000185669"/>
    </source>
</evidence>
<dbReference type="InterPro" id="IPR003416">
    <property type="entry name" value="MgtC/SapB/SrpB/YhiD_fam"/>
</dbReference>
<dbReference type="OrthoDB" id="9811198at2"/>